<dbReference type="Proteomes" id="UP001162131">
    <property type="component" value="Unassembled WGS sequence"/>
</dbReference>
<organism evidence="1 2">
    <name type="scientific">Blepharisma stoltei</name>
    <dbReference type="NCBI Taxonomy" id="1481888"/>
    <lineage>
        <taxon>Eukaryota</taxon>
        <taxon>Sar</taxon>
        <taxon>Alveolata</taxon>
        <taxon>Ciliophora</taxon>
        <taxon>Postciliodesmatophora</taxon>
        <taxon>Heterotrichea</taxon>
        <taxon>Heterotrichida</taxon>
        <taxon>Blepharismidae</taxon>
        <taxon>Blepharisma</taxon>
    </lineage>
</organism>
<dbReference type="EMBL" id="CAJZBQ010000018">
    <property type="protein sequence ID" value="CAG9317761.1"/>
    <property type="molecule type" value="Genomic_DNA"/>
</dbReference>
<accession>A0AAU9J079</accession>
<keyword evidence="2" id="KW-1185">Reference proteome</keyword>
<gene>
    <name evidence="1" type="ORF">BSTOLATCC_MIC19003</name>
</gene>
<comment type="caution">
    <text evidence="1">The sequence shown here is derived from an EMBL/GenBank/DDBJ whole genome shotgun (WGS) entry which is preliminary data.</text>
</comment>
<name>A0AAU9J079_9CILI</name>
<sequence length="252" mass="29889">MDLHLRSTRWKCNKLNPIDCMYRKQEINFSLSPALITDVENEYLTFKIKKIKSKLLPRKPSPHKEVIANSKPVQKTTFNISDLPNPEYHSPFRYKNSKKSETPTPFTDKEIYIEDLIKNRNPIHLPNIEISKKIHYRNIRDRFMRTKSLLSKPDSDHCETILDSLRSGILDKSYKEEKEAMSWQLKPLRLWKGREKHFHSPQKSKQLICSVEESKEASLEKQINLSKNKILRELDACRDDVVDWFDKRINPE</sequence>
<proteinExistence type="predicted"/>
<reference evidence="1" key="1">
    <citation type="submission" date="2021-09" db="EMBL/GenBank/DDBJ databases">
        <authorList>
            <consortium name="AG Swart"/>
            <person name="Singh M."/>
            <person name="Singh A."/>
            <person name="Seah K."/>
            <person name="Emmerich C."/>
        </authorList>
    </citation>
    <scope>NUCLEOTIDE SEQUENCE</scope>
    <source>
        <strain evidence="1">ATCC30299</strain>
    </source>
</reference>
<evidence type="ECO:0000313" key="1">
    <source>
        <dbReference type="EMBL" id="CAG9317761.1"/>
    </source>
</evidence>
<evidence type="ECO:0000313" key="2">
    <source>
        <dbReference type="Proteomes" id="UP001162131"/>
    </source>
</evidence>
<protein>
    <submittedName>
        <fullName evidence="1">Uncharacterized protein</fullName>
    </submittedName>
</protein>
<dbReference type="AlphaFoldDB" id="A0AAU9J079"/>